<feature type="compositionally biased region" description="Basic and acidic residues" evidence="5">
    <location>
        <begin position="656"/>
        <end position="672"/>
    </location>
</feature>
<organism evidence="7">
    <name type="scientific">Callorhinchus milii</name>
    <name type="common">Ghost shark</name>
    <dbReference type="NCBI Taxonomy" id="7868"/>
    <lineage>
        <taxon>Eukaryota</taxon>
        <taxon>Metazoa</taxon>
        <taxon>Chordata</taxon>
        <taxon>Craniata</taxon>
        <taxon>Vertebrata</taxon>
        <taxon>Chondrichthyes</taxon>
        <taxon>Holocephali</taxon>
        <taxon>Chimaeriformes</taxon>
        <taxon>Callorhinchidae</taxon>
        <taxon>Callorhinchus</taxon>
    </lineage>
</organism>
<dbReference type="PROSITE" id="PS50089">
    <property type="entry name" value="ZF_RING_2"/>
    <property type="match status" value="1"/>
</dbReference>
<feature type="region of interest" description="Disordered" evidence="5">
    <location>
        <begin position="1367"/>
        <end position="1393"/>
    </location>
</feature>
<feature type="compositionally biased region" description="Basic and acidic residues" evidence="5">
    <location>
        <begin position="997"/>
        <end position="1017"/>
    </location>
</feature>
<feature type="compositionally biased region" description="Polar residues" evidence="5">
    <location>
        <begin position="1563"/>
        <end position="1578"/>
    </location>
</feature>
<feature type="compositionally biased region" description="Polar residues" evidence="5">
    <location>
        <begin position="1188"/>
        <end position="1206"/>
    </location>
</feature>
<dbReference type="GO" id="GO:0008270">
    <property type="term" value="F:zinc ion binding"/>
    <property type="evidence" value="ECO:0007669"/>
    <property type="project" value="UniProtKB-KW"/>
</dbReference>
<feature type="compositionally biased region" description="Acidic residues" evidence="5">
    <location>
        <begin position="673"/>
        <end position="685"/>
    </location>
</feature>
<proteinExistence type="evidence at transcript level"/>
<evidence type="ECO:0000256" key="1">
    <source>
        <dbReference type="ARBA" id="ARBA00022723"/>
    </source>
</evidence>
<dbReference type="Pfam" id="PF23030">
    <property type="entry name" value="SCAF11-like_C"/>
    <property type="match status" value="1"/>
</dbReference>
<feature type="domain" description="RING-type" evidence="6">
    <location>
        <begin position="43"/>
        <end position="84"/>
    </location>
</feature>
<feature type="region of interest" description="Disordered" evidence="5">
    <location>
        <begin position="656"/>
        <end position="759"/>
    </location>
</feature>
<feature type="compositionally biased region" description="Polar residues" evidence="5">
    <location>
        <begin position="732"/>
        <end position="750"/>
    </location>
</feature>
<keyword evidence="3" id="KW-0862">Zinc</keyword>
<accession>V9K8M7</accession>
<keyword evidence="2 4" id="KW-0863">Zinc-finger</keyword>
<evidence type="ECO:0000256" key="3">
    <source>
        <dbReference type="ARBA" id="ARBA00022833"/>
    </source>
</evidence>
<feature type="compositionally biased region" description="Basic residues" evidence="5">
    <location>
        <begin position="177"/>
        <end position="188"/>
    </location>
</feature>
<dbReference type="InterPro" id="IPR017907">
    <property type="entry name" value="Znf_RING_CS"/>
</dbReference>
<dbReference type="PANTHER" id="PTHR47048:SF1">
    <property type="entry name" value="PROTEIN SCAF11"/>
    <property type="match status" value="1"/>
</dbReference>
<sequence length="1578" mass="176771">MGAREVTKSANKDDDFEGGEDTRERESADNEAVVPTADNSDLCPICLCCLVEQELAVPESCSHIFCLRCILKWAEKLSSCPIDRKPFTAVYKQDNALNNTKISVKQRFSQNSEDWKDDNAEGHYSRPVRREASSNDSFCICLKGKCKRFCAGRREAMRSEFCGLLSPTLKTCDKKSRPSNKSKNKVSRKSCSQPCTRTDHSSFTPACGKPEMSSPIEHCTEFIDGYGTTPLIRQKRRGPESLRLPWQAVSIALTAGTWRSGFDLISVEYDEQTNVLPLMDPISGPMFPLNPLALGHSDFSGKQCAVGGAREGGEKKRTSGSSGSGNSGKSETTQGRRRSARISKTEKLDNSANSPQTSQSSSSTSVDKTSPENARTPPAKASARQKAKRKLENEQRKRPSAKKKTRLTRSSYKKSSSSSSEPPDSPSVSENESQPQSSVSDKEQLTNLDNSDVSHSSANHCSEQINVTEKDDGREENVEQQNDEMSNRTSCPLSEEDIVPSIDKVNNDDVSGNSNLETNLPITTNNSKSSVEPNSGNSAEQNDENEEDIGTEPDNLKELNSPSGDVACSDVINHDKITDDIQVEHSEMPSDEVSAKVEIKIPIEDDKSERNKVMEIVETKNYSEESKQAVDCEDDIYKQSPVASPRKCMEYDHLKSEMSVERTDPDQLKEEESVVIEDSLDEPELVSDCKDDNGRQSPSETLETLVEDNLLKSQLPSENLKSKTDSVEALSTPEQASNCQSDIAQQSSDESPGKCVEDKSLQSEITSVASDQMQIFSEVNEGIISKRETSDLPTDRIPSSGDEVFNVDNNEVVAMECDSPVNDEMAEINIEKQNSSKNNEELKPASCFSSNHEELQANSSAENIDKKQDEGLLASEAGPASELASEPCPASELCPVTEAGPATEAGPVSEPGLKEKEKNTPRRKSRFHSSSTTWSPQMQKKPEQERRRSRTRSPSRERSDHHSSSDRFERERNRSKGEESDRSNHDSPSSRRLSRSPNRDKEGQASETEKKEGDREKKSRWRSRSRTRSRTKSRSRSRSRSRKRDHFGDKEDKTSFSPGRRDRKMDDSWRNTRGKDRYRMSDRERPRGGYDRFGRGSRDREFQQSTRHLDDQLETNEYSDDRNPDWMTEQLHVMPDAGMRENEYRNDSKREESRYERDDPWTNRNFDLGWKRGRGRFRGGSFQEDQNENPWQNRRSNFSGEPNNSGAYPGPGPRRYNDRQQNRWRDDPNPTTDVPQDRSGWSSFSSWNARKSLPADVQNYYAKRGRQSSGPQSNWRGQEEEQFPTSAEQVDPSLGVPVFSDQSNQQMNGSQQAVNIMHQPMNVVPQPMNAPPQPMNVFPYPMNVHPPLMHFHHPYNIHPPPLNVHSGIPAVHPTGAGNLPNSPPPPPPPPPPCQSVNYAIQQHDMAQPQIIPHQTTVTEVDLKSSSVPAPAPTPTVGSSKAAQCPVPVDIVSSAFQSVQQVFASLSTSKPVPEKEIIKEEFEADKPKKEKKFHIQERAVEEVKLAIKPYYQKKDITKDEYKEIVRKAVDKVCHSKSGEVIPGKVANLVKAYVEKYKHARKGNPKQNPEDFSSSGNKSF</sequence>
<feature type="compositionally biased region" description="Basic and acidic residues" evidence="5">
    <location>
        <begin position="1138"/>
        <end position="1161"/>
    </location>
</feature>
<dbReference type="InterPro" id="IPR013083">
    <property type="entry name" value="Znf_RING/FYVE/PHD"/>
</dbReference>
<feature type="compositionally biased region" description="Polar residues" evidence="5">
    <location>
        <begin position="434"/>
        <end position="467"/>
    </location>
</feature>
<dbReference type="SMART" id="SM00184">
    <property type="entry name" value="RING"/>
    <property type="match status" value="1"/>
</dbReference>
<name>V9K8M7_CALMI</name>
<feature type="compositionally biased region" description="Polar residues" evidence="5">
    <location>
        <begin position="508"/>
        <end position="540"/>
    </location>
</feature>
<dbReference type="SUPFAM" id="SSF57850">
    <property type="entry name" value="RING/U-box"/>
    <property type="match status" value="1"/>
</dbReference>
<dbReference type="EMBL" id="JW861442">
    <property type="protein sequence ID" value="AFO93959.1"/>
    <property type="molecule type" value="mRNA"/>
</dbReference>
<evidence type="ECO:0000256" key="5">
    <source>
        <dbReference type="SAM" id="MobiDB-lite"/>
    </source>
</evidence>
<feature type="compositionally biased region" description="Acidic residues" evidence="5">
    <location>
        <begin position="541"/>
        <end position="551"/>
    </location>
</feature>
<feature type="compositionally biased region" description="Pro residues" evidence="5">
    <location>
        <begin position="1381"/>
        <end position="1393"/>
    </location>
</feature>
<feature type="compositionally biased region" description="Polar residues" evidence="5">
    <location>
        <begin position="928"/>
        <end position="938"/>
    </location>
</feature>
<dbReference type="GO" id="GO:0003723">
    <property type="term" value="F:RNA binding"/>
    <property type="evidence" value="ECO:0007669"/>
    <property type="project" value="TreeGrafter"/>
</dbReference>
<feature type="compositionally biased region" description="Low complexity" evidence="5">
    <location>
        <begin position="413"/>
        <end position="433"/>
    </location>
</feature>
<evidence type="ECO:0000256" key="4">
    <source>
        <dbReference type="PROSITE-ProRule" id="PRU00175"/>
    </source>
</evidence>
<evidence type="ECO:0000313" key="7">
    <source>
        <dbReference type="EMBL" id="AFO93959.1"/>
    </source>
</evidence>
<dbReference type="InterPro" id="IPR001841">
    <property type="entry name" value="Znf_RING"/>
</dbReference>
<feature type="region of interest" description="Disordered" evidence="5">
    <location>
        <begin position="829"/>
        <end position="1246"/>
    </location>
</feature>
<dbReference type="PANTHER" id="PTHR47048">
    <property type="entry name" value="PROTEIN SCAF11"/>
    <property type="match status" value="1"/>
</dbReference>
<feature type="compositionally biased region" description="Basic and acidic residues" evidence="5">
    <location>
        <begin position="785"/>
        <end position="794"/>
    </location>
</feature>
<feature type="compositionally biased region" description="Basic and acidic residues" evidence="5">
    <location>
        <begin position="468"/>
        <end position="477"/>
    </location>
</feature>
<feature type="region of interest" description="Disordered" evidence="5">
    <location>
        <begin position="172"/>
        <end position="199"/>
    </location>
</feature>
<evidence type="ECO:0000259" key="6">
    <source>
        <dbReference type="PROSITE" id="PS50089"/>
    </source>
</evidence>
<reference evidence="7" key="1">
    <citation type="journal article" date="2014" name="Nature">
        <title>Elephant shark genome provides unique insights into gnathostome evolution.</title>
        <authorList>
            <consortium name="International Elephant Shark Genome Sequencing Consortium"/>
            <person name="Venkatesh B."/>
            <person name="Lee A.P."/>
            <person name="Ravi V."/>
            <person name="Maurya A.K."/>
            <person name="Lian M.M."/>
            <person name="Swann J.B."/>
            <person name="Ohta Y."/>
            <person name="Flajnik M.F."/>
            <person name="Sutoh Y."/>
            <person name="Kasahara M."/>
            <person name="Hoon S."/>
            <person name="Gangu V."/>
            <person name="Roy S.W."/>
            <person name="Irimia M."/>
            <person name="Korzh V."/>
            <person name="Kondrychyn I."/>
            <person name="Lim Z.W."/>
            <person name="Tay B.H."/>
            <person name="Tohari S."/>
            <person name="Kong K.W."/>
            <person name="Ho S."/>
            <person name="Lorente-Galdos B."/>
            <person name="Quilez J."/>
            <person name="Marques-Bonet T."/>
            <person name="Raney B.J."/>
            <person name="Ingham P.W."/>
            <person name="Tay A."/>
            <person name="Hillier L.W."/>
            <person name="Minx P."/>
            <person name="Boehm T."/>
            <person name="Wilson R.K."/>
            <person name="Brenner S."/>
            <person name="Warren W.C."/>
        </authorList>
    </citation>
    <scope>NUCLEOTIDE SEQUENCE</scope>
    <source>
        <tissue evidence="7">Spleen</tissue>
    </source>
</reference>
<feature type="compositionally biased region" description="Polar residues" evidence="5">
    <location>
        <begin position="479"/>
        <end position="492"/>
    </location>
</feature>
<feature type="compositionally biased region" description="Basic and acidic residues" evidence="5">
    <location>
        <begin position="954"/>
        <end position="989"/>
    </location>
</feature>
<feature type="region of interest" description="Disordered" evidence="5">
    <location>
        <begin position="304"/>
        <end position="573"/>
    </location>
</feature>
<feature type="compositionally biased region" description="Basic and acidic residues" evidence="5">
    <location>
        <begin position="1046"/>
        <end position="1111"/>
    </location>
</feature>
<feature type="region of interest" description="Disordered" evidence="5">
    <location>
        <begin position="1"/>
        <end position="33"/>
    </location>
</feature>
<feature type="compositionally biased region" description="Polar residues" evidence="5">
    <location>
        <begin position="1229"/>
        <end position="1246"/>
    </location>
</feature>
<dbReference type="CDD" id="cd16636">
    <property type="entry name" value="mRING-HC-C3HC3D_SCAF11"/>
    <property type="match status" value="1"/>
</dbReference>
<feature type="region of interest" description="Disordered" evidence="5">
    <location>
        <begin position="785"/>
        <end position="804"/>
    </location>
</feature>
<dbReference type="PROSITE" id="PS00518">
    <property type="entry name" value="ZF_RING_1"/>
    <property type="match status" value="1"/>
</dbReference>
<feature type="compositionally biased region" description="Basic and acidic residues" evidence="5">
    <location>
        <begin position="1215"/>
        <end position="1228"/>
    </location>
</feature>
<feature type="compositionally biased region" description="Basic residues" evidence="5">
    <location>
        <begin position="1018"/>
        <end position="1045"/>
    </location>
</feature>
<dbReference type="InterPro" id="IPR057031">
    <property type="entry name" value="SFR19-like_C"/>
</dbReference>
<feature type="compositionally biased region" description="Basic residues" evidence="5">
    <location>
        <begin position="398"/>
        <end position="407"/>
    </location>
</feature>
<feature type="compositionally biased region" description="Basic and acidic residues" evidence="5">
    <location>
        <begin position="1"/>
        <end position="13"/>
    </location>
</feature>
<protein>
    <submittedName>
        <fullName evidence="7">Splicing factor, arginine/serine-rich 2, interacting protein</fullName>
    </submittedName>
</protein>
<dbReference type="Gene3D" id="3.30.40.10">
    <property type="entry name" value="Zinc/RING finger domain, C3HC4 (zinc finger)"/>
    <property type="match status" value="1"/>
</dbReference>
<feature type="region of interest" description="Disordered" evidence="5">
    <location>
        <begin position="1264"/>
        <end position="1287"/>
    </location>
</feature>
<dbReference type="Pfam" id="PF13639">
    <property type="entry name" value="zf-RING_2"/>
    <property type="match status" value="1"/>
</dbReference>
<feature type="compositionally biased region" description="Low complexity" evidence="5">
    <location>
        <begin position="350"/>
        <end position="365"/>
    </location>
</feature>
<feature type="region of interest" description="Disordered" evidence="5">
    <location>
        <begin position="1557"/>
        <end position="1578"/>
    </location>
</feature>
<evidence type="ECO:0000256" key="2">
    <source>
        <dbReference type="ARBA" id="ARBA00022771"/>
    </source>
</evidence>
<dbReference type="GO" id="GO:0000245">
    <property type="term" value="P:spliceosomal complex assembly"/>
    <property type="evidence" value="ECO:0007669"/>
    <property type="project" value="TreeGrafter"/>
</dbReference>
<feature type="compositionally biased region" description="Polar residues" evidence="5">
    <location>
        <begin position="1267"/>
        <end position="1276"/>
    </location>
</feature>
<keyword evidence="1" id="KW-0479">Metal-binding</keyword>